<dbReference type="Pfam" id="PF17765">
    <property type="entry name" value="MLTR_LBD"/>
    <property type="match status" value="1"/>
</dbReference>
<comment type="caution">
    <text evidence="2">The sequence shown here is derived from an EMBL/GenBank/DDBJ whole genome shotgun (WGS) entry which is preliminary data.</text>
</comment>
<dbReference type="SMART" id="SM00530">
    <property type="entry name" value="HTH_XRE"/>
    <property type="match status" value="1"/>
</dbReference>
<dbReference type="Pfam" id="PF13560">
    <property type="entry name" value="HTH_31"/>
    <property type="match status" value="1"/>
</dbReference>
<dbReference type="EMBL" id="BNDY01000017">
    <property type="protein sequence ID" value="GHI42150.1"/>
    <property type="molecule type" value="Genomic_DNA"/>
</dbReference>
<dbReference type="Gene3D" id="3.30.450.180">
    <property type="match status" value="1"/>
</dbReference>
<gene>
    <name evidence="2" type="ORF">Sviol_65580</name>
</gene>
<protein>
    <submittedName>
        <fullName evidence="2">Transcriptional regulator</fullName>
    </submittedName>
</protein>
<dbReference type="SUPFAM" id="SSF47413">
    <property type="entry name" value="lambda repressor-like DNA-binding domains"/>
    <property type="match status" value="1"/>
</dbReference>
<accession>A0ABQ3QXZ2</accession>
<dbReference type="InterPro" id="IPR010982">
    <property type="entry name" value="Lambda_DNA-bd_dom_sf"/>
</dbReference>
<organism evidence="2 3">
    <name type="scientific">Streptomyces violascens</name>
    <dbReference type="NCBI Taxonomy" id="67381"/>
    <lineage>
        <taxon>Bacteria</taxon>
        <taxon>Bacillati</taxon>
        <taxon>Actinomycetota</taxon>
        <taxon>Actinomycetes</taxon>
        <taxon>Kitasatosporales</taxon>
        <taxon>Streptomycetaceae</taxon>
        <taxon>Streptomyces</taxon>
    </lineage>
</organism>
<name>A0ABQ3QXZ2_9ACTN</name>
<sequence length="282" mass="31513">MWAQPITITHTVTHSPDPRAELGAFLRSRRERLAPAALGLPVAPRRRTPGLRRAEVAESAGISPSWYAWLEQGRVRTSEQVLRSVARALHLDAAETAHVLSFVEDAPPTGSAPASWVSPNLRSLVDAMLPHPAMVIDPHWDLLAWNASYAALLTDLARLPPKRRNMLWLVFRWPPCRTLLADWEAEARSLLGQFRARAAHHPDDPRYAEIIEAIRADPCAARWLDERETAAFRPAVKHFRHPAAGELRLRSVKLAAVDEPGHHFLAYLPDGPASEAALHRLR</sequence>
<keyword evidence="3" id="KW-1185">Reference proteome</keyword>
<dbReference type="PANTHER" id="PTHR35010">
    <property type="entry name" value="BLL4672 PROTEIN-RELATED"/>
    <property type="match status" value="1"/>
</dbReference>
<dbReference type="Gene3D" id="1.10.260.40">
    <property type="entry name" value="lambda repressor-like DNA-binding domains"/>
    <property type="match status" value="1"/>
</dbReference>
<reference evidence="2" key="1">
    <citation type="submission" date="2024-05" db="EMBL/GenBank/DDBJ databases">
        <title>Whole genome shotgun sequence of Streptomyces violascens NBRC 12920.</title>
        <authorList>
            <person name="Komaki H."/>
            <person name="Tamura T."/>
        </authorList>
    </citation>
    <scope>NUCLEOTIDE SEQUENCE</scope>
    <source>
        <strain evidence="2">NBRC 12920</strain>
    </source>
</reference>
<proteinExistence type="predicted"/>
<dbReference type="Proteomes" id="UP001050808">
    <property type="component" value="Unassembled WGS sequence"/>
</dbReference>
<evidence type="ECO:0000259" key="1">
    <source>
        <dbReference type="SMART" id="SM00530"/>
    </source>
</evidence>
<evidence type="ECO:0000313" key="3">
    <source>
        <dbReference type="Proteomes" id="UP001050808"/>
    </source>
</evidence>
<dbReference type="InterPro" id="IPR041413">
    <property type="entry name" value="MLTR_LBD"/>
</dbReference>
<dbReference type="PANTHER" id="PTHR35010:SF2">
    <property type="entry name" value="BLL4672 PROTEIN"/>
    <property type="match status" value="1"/>
</dbReference>
<feature type="domain" description="HTH cro/C1-type" evidence="1">
    <location>
        <begin position="25"/>
        <end position="96"/>
    </location>
</feature>
<dbReference type="InterPro" id="IPR001387">
    <property type="entry name" value="Cro/C1-type_HTH"/>
</dbReference>
<evidence type="ECO:0000313" key="2">
    <source>
        <dbReference type="EMBL" id="GHI42150.1"/>
    </source>
</evidence>
<dbReference type="CDD" id="cd00093">
    <property type="entry name" value="HTH_XRE"/>
    <property type="match status" value="1"/>
</dbReference>